<dbReference type="Pfam" id="PF26580">
    <property type="entry name" value="Mtb12_C"/>
    <property type="match status" value="1"/>
</dbReference>
<evidence type="ECO:0000313" key="5">
    <source>
        <dbReference type="EMBL" id="MEV0709575.1"/>
    </source>
</evidence>
<evidence type="ECO:0000256" key="1">
    <source>
        <dbReference type="ARBA" id="ARBA00022729"/>
    </source>
</evidence>
<protein>
    <recommendedName>
        <fullName evidence="4">Low molecular weight antigen MTB12-like C-terminal domain-containing protein</fullName>
    </recommendedName>
</protein>
<organism evidence="5 6">
    <name type="scientific">Nocardia aurea</name>
    <dbReference type="NCBI Taxonomy" id="2144174"/>
    <lineage>
        <taxon>Bacteria</taxon>
        <taxon>Bacillati</taxon>
        <taxon>Actinomycetota</taxon>
        <taxon>Actinomycetes</taxon>
        <taxon>Mycobacteriales</taxon>
        <taxon>Nocardiaceae</taxon>
        <taxon>Nocardia</taxon>
    </lineage>
</organism>
<proteinExistence type="inferred from homology"/>
<dbReference type="InterPro" id="IPR058644">
    <property type="entry name" value="Mtb12-like_C"/>
</dbReference>
<reference evidence="5 6" key="1">
    <citation type="submission" date="2024-06" db="EMBL/GenBank/DDBJ databases">
        <title>The Natural Products Discovery Center: Release of the First 8490 Sequenced Strains for Exploring Actinobacteria Biosynthetic Diversity.</title>
        <authorList>
            <person name="Kalkreuter E."/>
            <person name="Kautsar S.A."/>
            <person name="Yang D."/>
            <person name="Bader C.D."/>
            <person name="Teijaro C.N."/>
            <person name="Fluegel L."/>
            <person name="Davis C.M."/>
            <person name="Simpson J.R."/>
            <person name="Lauterbach L."/>
            <person name="Steele A.D."/>
            <person name="Gui C."/>
            <person name="Meng S."/>
            <person name="Li G."/>
            <person name="Viehrig K."/>
            <person name="Ye F."/>
            <person name="Su P."/>
            <person name="Kiefer A.F."/>
            <person name="Nichols A."/>
            <person name="Cepeda A.J."/>
            <person name="Yan W."/>
            <person name="Fan B."/>
            <person name="Jiang Y."/>
            <person name="Adhikari A."/>
            <person name="Zheng C.-J."/>
            <person name="Schuster L."/>
            <person name="Cowan T.M."/>
            <person name="Smanski M.J."/>
            <person name="Chevrette M.G."/>
            <person name="De Carvalho L.P.S."/>
            <person name="Shen B."/>
        </authorList>
    </citation>
    <scope>NUCLEOTIDE SEQUENCE [LARGE SCALE GENOMIC DNA]</scope>
    <source>
        <strain evidence="5 6">NPDC050403</strain>
    </source>
</reference>
<dbReference type="Proteomes" id="UP001551695">
    <property type="component" value="Unassembled WGS sequence"/>
</dbReference>
<gene>
    <name evidence="5" type="ORF">AB0I48_18595</name>
</gene>
<feature type="domain" description="Low molecular weight antigen MTB12-like C-terminal" evidence="4">
    <location>
        <begin position="44"/>
        <end position="156"/>
    </location>
</feature>
<name>A0ABV3FVX7_9NOCA</name>
<evidence type="ECO:0000313" key="6">
    <source>
        <dbReference type="Proteomes" id="UP001551695"/>
    </source>
</evidence>
<accession>A0ABV3FVX7</accession>
<comment type="caution">
    <text evidence="5">The sequence shown here is derived from an EMBL/GenBank/DDBJ whole genome shotgun (WGS) entry which is preliminary data.</text>
</comment>
<evidence type="ECO:0000259" key="4">
    <source>
        <dbReference type="Pfam" id="PF26580"/>
    </source>
</evidence>
<comment type="similarity">
    <text evidence="2">Belongs to the MTB12 family.</text>
</comment>
<dbReference type="EMBL" id="JBFAKC010000007">
    <property type="protein sequence ID" value="MEV0709575.1"/>
    <property type="molecule type" value="Genomic_DNA"/>
</dbReference>
<feature type="chain" id="PRO_5046396834" description="Low molecular weight antigen MTB12-like C-terminal domain-containing protein" evidence="3">
    <location>
        <begin position="23"/>
        <end position="160"/>
    </location>
</feature>
<keyword evidence="6" id="KW-1185">Reference proteome</keyword>
<feature type="signal peptide" evidence="3">
    <location>
        <begin position="1"/>
        <end position="22"/>
    </location>
</feature>
<dbReference type="RefSeq" id="WP_288050275.1">
    <property type="nucleotide sequence ID" value="NZ_JBEXKW010000005.1"/>
</dbReference>
<keyword evidence="1 3" id="KW-0732">Signal</keyword>
<evidence type="ECO:0000256" key="2">
    <source>
        <dbReference type="ARBA" id="ARBA00093774"/>
    </source>
</evidence>
<evidence type="ECO:0000256" key="3">
    <source>
        <dbReference type="SAM" id="SignalP"/>
    </source>
</evidence>
<sequence length="160" mass="17377">MPKVIRLAVVCILTALVGLASAQPASADVSIRDSTVSDLYVRADAPSAAQIEKQFAAFWNPNISLEPKIEVSYNGPSARDALERVMQTSTTMDFFSIQGRVSGPIQVSGNSLSVTVQGLMAGFPAQTTNYYFIREGGLWKFDWKAICQELQCSGNPDFGY</sequence>